<evidence type="ECO:0000313" key="2">
    <source>
        <dbReference type="Proteomes" id="UP000281547"/>
    </source>
</evidence>
<accession>A0A433XEY9</accession>
<organism evidence="1 2">
    <name type="scientific">Arsenicitalea aurantiaca</name>
    <dbReference type="NCBI Taxonomy" id="1783274"/>
    <lineage>
        <taxon>Bacteria</taxon>
        <taxon>Pseudomonadati</taxon>
        <taxon>Pseudomonadota</taxon>
        <taxon>Alphaproteobacteria</taxon>
        <taxon>Hyphomicrobiales</taxon>
        <taxon>Devosiaceae</taxon>
        <taxon>Arsenicitalea</taxon>
    </lineage>
</organism>
<evidence type="ECO:0000313" key="1">
    <source>
        <dbReference type="EMBL" id="RUT32632.1"/>
    </source>
</evidence>
<dbReference type="AlphaFoldDB" id="A0A433XEY9"/>
<name>A0A433XEY9_9HYPH</name>
<dbReference type="RefSeq" id="WP_127187589.1">
    <property type="nucleotide sequence ID" value="NZ_RZNJ01000002.1"/>
</dbReference>
<keyword evidence="2" id="KW-1185">Reference proteome</keyword>
<comment type="caution">
    <text evidence="1">The sequence shown here is derived from an EMBL/GenBank/DDBJ whole genome shotgun (WGS) entry which is preliminary data.</text>
</comment>
<proteinExistence type="predicted"/>
<sequence length="72" mass="7778">MKFYKVVKCDAEGTQTAPSITISGPSPEAAAELALGEPLARRGRTDNLVAKVYYQGSSGANTMQRLYRKPSE</sequence>
<reference evidence="1 2" key="1">
    <citation type="journal article" date="2016" name="Int. J. Syst. Evol. Microbiol.">
        <title>Arsenicitalea aurantiaca gen. nov., sp. nov., a new member of the family Hyphomicrobiaceae, isolated from high-arsenic sediment.</title>
        <authorList>
            <person name="Mu Y."/>
            <person name="Zhou L."/>
            <person name="Zeng X.C."/>
            <person name="Liu L."/>
            <person name="Pan Y."/>
            <person name="Chen X."/>
            <person name="Wang J."/>
            <person name="Li S."/>
            <person name="Li W.J."/>
            <person name="Wang Y."/>
        </authorList>
    </citation>
    <scope>NUCLEOTIDE SEQUENCE [LARGE SCALE GENOMIC DNA]</scope>
    <source>
        <strain evidence="1 2">42-50</strain>
    </source>
</reference>
<dbReference type="EMBL" id="RZNJ01000002">
    <property type="protein sequence ID" value="RUT32632.1"/>
    <property type="molecule type" value="Genomic_DNA"/>
</dbReference>
<dbReference type="Proteomes" id="UP000281547">
    <property type="component" value="Unassembled WGS sequence"/>
</dbReference>
<protein>
    <submittedName>
        <fullName evidence="1">Uncharacterized protein</fullName>
    </submittedName>
</protein>
<gene>
    <name evidence="1" type="ORF">EMQ25_05650</name>
</gene>